<accession>A0A5S9WZU3</accession>
<keyword evidence="1" id="KW-0732">Signal</keyword>
<evidence type="ECO:0000313" key="2">
    <source>
        <dbReference type="EMBL" id="CAA0366802.1"/>
    </source>
</evidence>
<dbReference type="EMBL" id="CACRSJ010000105">
    <property type="protein sequence ID" value="VYS52887.1"/>
    <property type="molecule type" value="Genomic_DNA"/>
</dbReference>
<dbReference type="Proteomes" id="UP000426265">
    <property type="component" value="Unassembled WGS sequence"/>
</dbReference>
<dbReference type="OrthoDB" id="1035809at2759"/>
<dbReference type="EMBL" id="CACSHJ010000088">
    <property type="protein sequence ID" value="CAA0366802.1"/>
    <property type="molecule type" value="Genomic_DNA"/>
</dbReference>
<organism evidence="3 4">
    <name type="scientific">Arabidopsis thaliana</name>
    <name type="common">Mouse-ear cress</name>
    <dbReference type="NCBI Taxonomy" id="3702"/>
    <lineage>
        <taxon>Eukaryota</taxon>
        <taxon>Viridiplantae</taxon>
        <taxon>Streptophyta</taxon>
        <taxon>Embryophyta</taxon>
        <taxon>Tracheophyta</taxon>
        <taxon>Spermatophyta</taxon>
        <taxon>Magnoliopsida</taxon>
        <taxon>eudicotyledons</taxon>
        <taxon>Gunneridae</taxon>
        <taxon>Pentapetalae</taxon>
        <taxon>rosids</taxon>
        <taxon>malvids</taxon>
        <taxon>Brassicales</taxon>
        <taxon>Brassicaceae</taxon>
        <taxon>Camelineae</taxon>
        <taxon>Arabidopsis</taxon>
    </lineage>
</organism>
<dbReference type="ExpressionAtlas" id="A0A654EUB6">
    <property type="expression patterns" value="baseline"/>
</dbReference>
<evidence type="ECO:0000313" key="4">
    <source>
        <dbReference type="Proteomes" id="UP000426265"/>
    </source>
</evidence>
<feature type="signal peptide" evidence="1">
    <location>
        <begin position="1"/>
        <end position="20"/>
    </location>
</feature>
<evidence type="ECO:0000256" key="1">
    <source>
        <dbReference type="SAM" id="SignalP"/>
    </source>
</evidence>
<dbReference type="KEGG" id="ath:AT2G19893"/>
<accession>A0A654EUB6</accession>
<evidence type="ECO:0000313" key="5">
    <source>
        <dbReference type="Proteomes" id="UP000434276"/>
    </source>
</evidence>
<sequence length="74" mass="8245">MAKPCAAFLVFLCLSMLILSIPDISCQMNDCDCDHDHRCGEWEDESHGNCKQHHLRVVCTCTLDCLDISSTSNA</sequence>
<feature type="chain" id="PRO_5038308569" evidence="1">
    <location>
        <begin position="21"/>
        <end position="74"/>
    </location>
</feature>
<reference evidence="3 4" key="1">
    <citation type="submission" date="2019-11" db="EMBL/GenBank/DDBJ databases">
        <authorList>
            <person name="Jiao W.-B."/>
            <person name="Schneeberger K."/>
        </authorList>
    </citation>
    <scope>NUCLEOTIDE SEQUENCE [LARGE SCALE GENOMIC DNA]</scope>
    <source>
        <strain evidence="4">cv. An-1</strain>
        <strain evidence="5">cv. C24</strain>
    </source>
</reference>
<evidence type="ECO:0000313" key="3">
    <source>
        <dbReference type="EMBL" id="VYS52887.1"/>
    </source>
</evidence>
<proteinExistence type="predicted"/>
<protein>
    <submittedName>
        <fullName evidence="3">Uncharacterized protein</fullName>
    </submittedName>
</protein>
<dbReference type="OMA" id="MAKPCAA"/>
<gene>
    <name evidence="3" type="ORF">AN1_LOCUS8348</name>
    <name evidence="2" type="ORF">C24_LOCUS8199</name>
</gene>
<dbReference type="AlphaFoldDB" id="A0A654EUB6"/>
<dbReference type="RefSeq" id="NP_001031376.1">
    <property type="nucleotide sequence ID" value="NM_001036299.1"/>
</dbReference>
<dbReference type="SMR" id="A0A654EUB6"/>
<name>A0A654EUB6_ARATH</name>
<dbReference type="Proteomes" id="UP000434276">
    <property type="component" value="Unassembled WGS sequence"/>
</dbReference>